<feature type="region of interest" description="Disordered" evidence="8">
    <location>
        <begin position="697"/>
        <end position="721"/>
    </location>
</feature>
<dbReference type="AlphaFoldDB" id="A0A1A0GYY8"/>
<evidence type="ECO:0000256" key="3">
    <source>
        <dbReference type="ARBA" id="ARBA00022737"/>
    </source>
</evidence>
<dbReference type="InterPro" id="IPR021133">
    <property type="entry name" value="HEAT_type_2"/>
</dbReference>
<dbReference type="OrthoDB" id="205662at2759"/>
<dbReference type="GO" id="GO:0051010">
    <property type="term" value="F:microtubule plus-end binding"/>
    <property type="evidence" value="ECO:0007669"/>
    <property type="project" value="InterPro"/>
</dbReference>
<feature type="repeat" description="HEAT" evidence="6">
    <location>
        <begin position="454"/>
        <end position="492"/>
    </location>
</feature>
<gene>
    <name evidence="10" type="ORF">METBIDRAFT_48140</name>
</gene>
<accession>A0A1A0GYY8</accession>
<organism evidence="10 11">
    <name type="scientific">Metschnikowia bicuspidata var. bicuspidata NRRL YB-4993</name>
    <dbReference type="NCBI Taxonomy" id="869754"/>
    <lineage>
        <taxon>Eukaryota</taxon>
        <taxon>Fungi</taxon>
        <taxon>Dikarya</taxon>
        <taxon>Ascomycota</taxon>
        <taxon>Saccharomycotina</taxon>
        <taxon>Pichiomycetes</taxon>
        <taxon>Metschnikowiaceae</taxon>
        <taxon>Metschnikowia</taxon>
    </lineage>
</organism>
<dbReference type="GO" id="GO:0044732">
    <property type="term" value="C:mitotic spindle pole body"/>
    <property type="evidence" value="ECO:0007669"/>
    <property type="project" value="UniProtKB-ARBA"/>
</dbReference>
<feature type="compositionally biased region" description="Low complexity" evidence="8">
    <location>
        <begin position="580"/>
        <end position="593"/>
    </location>
</feature>
<comment type="caution">
    <text evidence="10">The sequence shown here is derived from an EMBL/GenBank/DDBJ whole genome shotgun (WGS) entry which is preliminary data.</text>
</comment>
<dbReference type="SUPFAM" id="SSF48371">
    <property type="entry name" value="ARM repeat"/>
    <property type="match status" value="1"/>
</dbReference>
<feature type="compositionally biased region" description="Low complexity" evidence="8">
    <location>
        <begin position="250"/>
        <end position="274"/>
    </location>
</feature>
<dbReference type="GO" id="GO:0000776">
    <property type="term" value="C:kinetochore"/>
    <property type="evidence" value="ECO:0007669"/>
    <property type="project" value="UniProtKB-ARBA"/>
</dbReference>
<sequence length="822" mass="87674">MSADQDYSQLPVDEKIAHSVWKVRLDGYNALIAQFEGSRHEHDPCFAAVATKPDTLTRAVQDPNVVAQEQALLLVCKYLEYGCPPGGAARLKTAGLVPALCEKGLASSRAGTKAKAADALVLLTDAAGSADWIVEQMAPSLEHRLPKLVAGCVHALARLVHTFGCVVVPPRLLLAALPRLFAHADRGVRAETTALGVQLYVWLRAALTLLLFPALKPVQQRDLAAEFAKVEDSAPEQKRLTRAQRDEAAARQQSASAADAAGSADVAMADAPGAAPGPAPDPFDMVEPVDVLSQMPADLYARAAAAKWKDRVEALEEAQAVLARAPRLRNDDYTELVRLFAKGLRDANVQVMVLAASGTASLARGLKAAFLRYRPLVLPPLIERTREKKPAAADALAAALDAVFAACSLLDVLDETLAGMQHKTPQVKIAATGFLRRCLAATPAAPSAAQIDLIMSVGVKLLTDSQEPVRQAATEMVGTLMKITGERELRALLDKVDENRLAKVHAVFEAATVNASGGAPPKPAGAPAAAPLPRLASAPVLRTGPSPAIPSKRLATSPAKRADLTTKAPMKSFTGRLLAPPASRGAAGAAKPPAEQPVPPHVLDEIRTLKEENRRLKEETELGLKAQAAAMEESRRARQENAALTDKIDLLYRDNTNGNLMVKQKDTQIMRLTSDLENAKLKIKSLEQVIEMMKLQHPAPPAQPSPSFQTDSFASPFASPAANPLSRHALSELSSRVNRLSIEGGAALNNSHEQSPASLADAPGTGLFTRATNVDSAHHPPGPETRSTGDGEENWRKATEVTAQLKARIEKMKQRNRLASRS</sequence>
<evidence type="ECO:0000256" key="1">
    <source>
        <dbReference type="ARBA" id="ARBA00004317"/>
    </source>
</evidence>
<dbReference type="GO" id="GO:0046785">
    <property type="term" value="P:microtubule polymerization"/>
    <property type="evidence" value="ECO:0007669"/>
    <property type="project" value="InterPro"/>
</dbReference>
<proteinExistence type="inferred from homology"/>
<evidence type="ECO:0000313" key="10">
    <source>
        <dbReference type="EMBL" id="OBA16943.1"/>
    </source>
</evidence>
<dbReference type="GO" id="GO:0099070">
    <property type="term" value="C:static microtubule bundle"/>
    <property type="evidence" value="ECO:0007669"/>
    <property type="project" value="UniProtKB-ARBA"/>
</dbReference>
<evidence type="ECO:0000313" key="11">
    <source>
        <dbReference type="Proteomes" id="UP000092555"/>
    </source>
</evidence>
<keyword evidence="7" id="KW-0175">Coiled coil</keyword>
<keyword evidence="11" id="KW-1185">Reference proteome</keyword>
<feature type="compositionally biased region" description="Basic and acidic residues" evidence="8">
    <location>
        <begin position="234"/>
        <end position="249"/>
    </location>
</feature>
<dbReference type="EMBL" id="LXTC01000012">
    <property type="protein sequence ID" value="OBA16943.1"/>
    <property type="molecule type" value="Genomic_DNA"/>
</dbReference>
<dbReference type="GO" id="GO:1990498">
    <property type="term" value="C:mitotic spindle microtubule"/>
    <property type="evidence" value="ECO:0007669"/>
    <property type="project" value="UniProtKB-ARBA"/>
</dbReference>
<dbReference type="RefSeq" id="XP_018709245.1">
    <property type="nucleotide sequence ID" value="XM_018858265.1"/>
</dbReference>
<evidence type="ECO:0000256" key="6">
    <source>
        <dbReference type="PROSITE-ProRule" id="PRU00103"/>
    </source>
</evidence>
<dbReference type="InterPro" id="IPR011989">
    <property type="entry name" value="ARM-like"/>
</dbReference>
<feature type="region of interest" description="Disordered" evidence="8">
    <location>
        <begin position="234"/>
        <end position="286"/>
    </location>
</feature>
<comment type="subcellular location">
    <subcellularLocation>
        <location evidence="1">Cytoplasm</location>
        <location evidence="1">Cytoskeleton</location>
        <location evidence="1">Microtubule organizing center</location>
        <location evidence="1">Spindle pole body</location>
    </subcellularLocation>
</comment>
<feature type="domain" description="TOG" evidence="9">
    <location>
        <begin position="284"/>
        <end position="517"/>
    </location>
</feature>
<feature type="region of interest" description="Disordered" evidence="8">
    <location>
        <begin position="538"/>
        <end position="559"/>
    </location>
</feature>
<name>A0A1A0GYY8_9ASCO</name>
<dbReference type="GO" id="GO:0030951">
    <property type="term" value="P:establishment or maintenance of microtubule cytoskeleton polarity"/>
    <property type="evidence" value="ECO:0007669"/>
    <property type="project" value="InterPro"/>
</dbReference>
<dbReference type="InterPro" id="IPR048492">
    <property type="entry name" value="Stu2_CTS"/>
</dbReference>
<dbReference type="InterPro" id="IPR016024">
    <property type="entry name" value="ARM-type_fold"/>
</dbReference>
<evidence type="ECO:0000256" key="4">
    <source>
        <dbReference type="ARBA" id="ARBA00023212"/>
    </source>
</evidence>
<feature type="region of interest" description="Disordered" evidence="8">
    <location>
        <begin position="749"/>
        <end position="800"/>
    </location>
</feature>
<reference evidence="10 11" key="1">
    <citation type="submission" date="2016-05" db="EMBL/GenBank/DDBJ databases">
        <title>Comparative genomics of biotechnologically important yeasts.</title>
        <authorList>
            <consortium name="DOE Joint Genome Institute"/>
            <person name="Riley R."/>
            <person name="Haridas S."/>
            <person name="Wolfe K.H."/>
            <person name="Lopes M.R."/>
            <person name="Hittinger C.T."/>
            <person name="Goker M."/>
            <person name="Salamov A."/>
            <person name="Wisecaver J."/>
            <person name="Long T.M."/>
            <person name="Aerts A.L."/>
            <person name="Barry K."/>
            <person name="Choi C."/>
            <person name="Clum A."/>
            <person name="Coughlan A.Y."/>
            <person name="Deshpande S."/>
            <person name="Douglass A.P."/>
            <person name="Hanson S.J."/>
            <person name="Klenk H.-P."/>
            <person name="LaButti K."/>
            <person name="Lapidus A."/>
            <person name="Lindquist E."/>
            <person name="Lipzen A."/>
            <person name="Meier-kolthoff J.P."/>
            <person name="Ohm R.A."/>
            <person name="Otillar R.P."/>
            <person name="Pangilinan J."/>
            <person name="Peng Y."/>
            <person name="Rokas A."/>
            <person name="Rosa C.A."/>
            <person name="Scheuner C."/>
            <person name="Sibirny A.A."/>
            <person name="Slot J.C."/>
            <person name="Stielow J.B."/>
            <person name="Sun H."/>
            <person name="Kurtzman C.P."/>
            <person name="Blackwell M."/>
            <person name="Grigoriev I.V."/>
            <person name="Jeffries T.W."/>
        </authorList>
    </citation>
    <scope>NUCLEOTIDE SEQUENCE [LARGE SCALE GENOMIC DNA]</scope>
    <source>
        <strain evidence="10 11">NRRL YB-4993</strain>
    </source>
</reference>
<feature type="coiled-coil region" evidence="7">
    <location>
        <begin position="627"/>
        <end position="696"/>
    </location>
</feature>
<feature type="compositionally biased region" description="Basic and acidic residues" evidence="8">
    <location>
        <begin position="787"/>
        <end position="799"/>
    </location>
</feature>
<evidence type="ECO:0000256" key="2">
    <source>
        <dbReference type="ARBA" id="ARBA00022490"/>
    </source>
</evidence>
<dbReference type="PROSITE" id="PS50077">
    <property type="entry name" value="HEAT_REPEAT"/>
    <property type="match status" value="1"/>
</dbReference>
<protein>
    <recommendedName>
        <fullName evidence="9">TOG domain-containing protein</fullName>
    </recommendedName>
</protein>
<dbReference type="Gene3D" id="1.25.10.10">
    <property type="entry name" value="Leucine-rich Repeat Variant"/>
    <property type="match status" value="2"/>
</dbReference>
<evidence type="ECO:0000256" key="5">
    <source>
        <dbReference type="ARBA" id="ARBA00025722"/>
    </source>
</evidence>
<dbReference type="Proteomes" id="UP000092555">
    <property type="component" value="Unassembled WGS sequence"/>
</dbReference>
<comment type="similarity">
    <text evidence="5">Belongs to the TOG/XMAP215 family.</text>
</comment>
<evidence type="ECO:0000256" key="7">
    <source>
        <dbReference type="SAM" id="Coils"/>
    </source>
</evidence>
<dbReference type="FunFam" id="1.25.10.10:FF:000019">
    <property type="entry name" value="Cytoskeleton-associated protein 5"/>
    <property type="match status" value="1"/>
</dbReference>
<dbReference type="InterPro" id="IPR034085">
    <property type="entry name" value="TOG"/>
</dbReference>
<dbReference type="Pfam" id="PF21041">
    <property type="entry name" value="XMAP215_CLASP_TOG"/>
    <property type="match status" value="2"/>
</dbReference>
<dbReference type="SMART" id="SM01349">
    <property type="entry name" value="TOG"/>
    <property type="match status" value="2"/>
</dbReference>
<dbReference type="InterPro" id="IPR048491">
    <property type="entry name" value="XMAP215_CLASP_TOG"/>
</dbReference>
<dbReference type="GO" id="GO:1990571">
    <property type="term" value="P:meiotic centromere clustering"/>
    <property type="evidence" value="ECO:0007669"/>
    <property type="project" value="UniProtKB-ARBA"/>
</dbReference>
<dbReference type="InterPro" id="IPR045110">
    <property type="entry name" value="XMAP215"/>
</dbReference>
<keyword evidence="3" id="KW-0677">Repeat</keyword>
<dbReference type="STRING" id="869754.A0A1A0GYY8"/>
<evidence type="ECO:0000256" key="8">
    <source>
        <dbReference type="SAM" id="MobiDB-lite"/>
    </source>
</evidence>
<feature type="region of interest" description="Disordered" evidence="8">
    <location>
        <begin position="580"/>
        <end position="599"/>
    </location>
</feature>
<dbReference type="GeneID" id="30031241"/>
<dbReference type="GO" id="GO:0061863">
    <property type="term" value="F:microtubule plus end polymerase"/>
    <property type="evidence" value="ECO:0007669"/>
    <property type="project" value="InterPro"/>
</dbReference>
<feature type="compositionally biased region" description="Low complexity" evidence="8">
    <location>
        <begin position="712"/>
        <end position="721"/>
    </location>
</feature>
<dbReference type="GO" id="GO:0005881">
    <property type="term" value="C:cytoplasmic microtubule"/>
    <property type="evidence" value="ECO:0007669"/>
    <property type="project" value="UniProtKB-ARBA"/>
</dbReference>
<feature type="domain" description="TOG" evidence="9">
    <location>
        <begin position="1"/>
        <end position="236"/>
    </location>
</feature>
<dbReference type="PANTHER" id="PTHR12609">
    <property type="entry name" value="MICROTUBULE ASSOCIATED PROTEIN XMAP215"/>
    <property type="match status" value="1"/>
</dbReference>
<keyword evidence="2" id="KW-0963">Cytoplasm</keyword>
<keyword evidence="4" id="KW-0206">Cytoskeleton</keyword>
<evidence type="ECO:0000259" key="9">
    <source>
        <dbReference type="SMART" id="SM01349"/>
    </source>
</evidence>
<dbReference type="GO" id="GO:0000022">
    <property type="term" value="P:mitotic spindle elongation"/>
    <property type="evidence" value="ECO:0007669"/>
    <property type="project" value="UniProtKB-ARBA"/>
</dbReference>
<dbReference type="Pfam" id="PF21042">
    <property type="entry name" value="Stu2_CTS"/>
    <property type="match status" value="1"/>
</dbReference>
<dbReference type="GO" id="GO:0051315">
    <property type="term" value="P:attachment of mitotic spindle microtubules to kinetochore"/>
    <property type="evidence" value="ECO:0007669"/>
    <property type="project" value="UniProtKB-ARBA"/>
</dbReference>